<evidence type="ECO:0000256" key="1">
    <source>
        <dbReference type="ARBA" id="ARBA00009275"/>
    </source>
</evidence>
<sequence>MSSDSTAVVPITDSHCHLASHKFSHAELEQIILNAKAAGIHRMVTLATSLEDCPNNVAICETFPEVFCAIGIHPCDVHQTPDNYLAPLTEFASHPKCVAIGETGLDYFHPAPEGWTDDKYHQRQRDFLHQHFQLAKDLGKNIVIHTRDKSGYQSLHDSLDIYQEFSSDVHAVFHCFLGPWENAQRIIELGGYVSFTGIATFKSAKDCIAAAVQAPAGRMMVETDSPYLAPTPHRGKRNEPAFTQLVAQKIAEARGESIQAFSTHTEMSVNTFFNFSSNIEKDLC</sequence>
<reference evidence="5 6" key="1">
    <citation type="submission" date="2016-12" db="EMBL/GenBank/DDBJ databases">
        <title>Study of bacterial adaptation to deep sea.</title>
        <authorList>
            <person name="Song J."/>
            <person name="Yoshizawa S."/>
            <person name="Kogure K."/>
        </authorList>
    </citation>
    <scope>NUCLEOTIDE SEQUENCE [LARGE SCALE GENOMIC DNA]</scope>
    <source>
        <strain evidence="5 6">SAORIC-165</strain>
    </source>
</reference>
<dbReference type="NCBIfam" id="TIGR00010">
    <property type="entry name" value="YchF/TatD family DNA exonuclease"/>
    <property type="match status" value="1"/>
</dbReference>
<comment type="similarity">
    <text evidence="1">Belongs to the metallo-dependent hydrolases superfamily. TatD-type hydrolase family.</text>
</comment>
<organism evidence="5 6">
    <name type="scientific">Rubritalea profundi</name>
    <dbReference type="NCBI Taxonomy" id="1658618"/>
    <lineage>
        <taxon>Bacteria</taxon>
        <taxon>Pseudomonadati</taxon>
        <taxon>Verrucomicrobiota</taxon>
        <taxon>Verrucomicrobiia</taxon>
        <taxon>Verrucomicrobiales</taxon>
        <taxon>Rubritaleaceae</taxon>
        <taxon>Rubritalea</taxon>
    </lineage>
</organism>
<protein>
    <recommendedName>
        <fullName evidence="7">DNAase</fullName>
    </recommendedName>
</protein>
<dbReference type="FunFam" id="3.20.20.140:FF:000005">
    <property type="entry name" value="TatD family hydrolase"/>
    <property type="match status" value="1"/>
</dbReference>
<dbReference type="GO" id="GO:0016788">
    <property type="term" value="F:hydrolase activity, acting on ester bonds"/>
    <property type="evidence" value="ECO:0007669"/>
    <property type="project" value="InterPro"/>
</dbReference>
<evidence type="ECO:0000256" key="2">
    <source>
        <dbReference type="ARBA" id="ARBA00022723"/>
    </source>
</evidence>
<evidence type="ECO:0000256" key="3">
    <source>
        <dbReference type="ARBA" id="ARBA00022801"/>
    </source>
</evidence>
<dbReference type="RefSeq" id="WP_105041986.1">
    <property type="nucleotide sequence ID" value="NZ_MQWA01000001.1"/>
</dbReference>
<keyword evidence="6" id="KW-1185">Reference proteome</keyword>
<dbReference type="Pfam" id="PF01026">
    <property type="entry name" value="TatD_DNase"/>
    <property type="match status" value="1"/>
</dbReference>
<dbReference type="InterPro" id="IPR032466">
    <property type="entry name" value="Metal_Hydrolase"/>
</dbReference>
<evidence type="ECO:0000313" key="6">
    <source>
        <dbReference type="Proteomes" id="UP000239907"/>
    </source>
</evidence>
<dbReference type="CDD" id="cd01310">
    <property type="entry name" value="TatD_DNAse"/>
    <property type="match status" value="1"/>
</dbReference>
<dbReference type="OrthoDB" id="9810005at2"/>
<dbReference type="GO" id="GO:0005829">
    <property type="term" value="C:cytosol"/>
    <property type="evidence" value="ECO:0007669"/>
    <property type="project" value="TreeGrafter"/>
</dbReference>
<evidence type="ECO:0000256" key="4">
    <source>
        <dbReference type="PIRSR" id="PIRSR005902-1"/>
    </source>
</evidence>
<dbReference type="InterPro" id="IPR001130">
    <property type="entry name" value="TatD-like"/>
</dbReference>
<dbReference type="Gene3D" id="3.20.20.140">
    <property type="entry name" value="Metal-dependent hydrolases"/>
    <property type="match status" value="1"/>
</dbReference>
<proteinExistence type="inferred from homology"/>
<dbReference type="EMBL" id="MQWA01000001">
    <property type="protein sequence ID" value="PQJ27499.1"/>
    <property type="molecule type" value="Genomic_DNA"/>
</dbReference>
<dbReference type="Proteomes" id="UP000239907">
    <property type="component" value="Unassembled WGS sequence"/>
</dbReference>
<dbReference type="PANTHER" id="PTHR46124">
    <property type="entry name" value="D-AMINOACYL-TRNA DEACYLASE"/>
    <property type="match status" value="1"/>
</dbReference>
<dbReference type="GO" id="GO:0004536">
    <property type="term" value="F:DNA nuclease activity"/>
    <property type="evidence" value="ECO:0007669"/>
    <property type="project" value="InterPro"/>
</dbReference>
<dbReference type="PANTHER" id="PTHR46124:SF2">
    <property type="entry name" value="D-AMINOACYL-TRNA DEACYLASE"/>
    <property type="match status" value="1"/>
</dbReference>
<dbReference type="PIRSF" id="PIRSF005902">
    <property type="entry name" value="DNase_TatD"/>
    <property type="match status" value="1"/>
</dbReference>
<keyword evidence="3" id="KW-0378">Hydrolase</keyword>
<dbReference type="InterPro" id="IPR015991">
    <property type="entry name" value="TatD/YcfH-like"/>
</dbReference>
<feature type="binding site" evidence="4">
    <location>
        <position position="102"/>
    </location>
    <ligand>
        <name>a divalent metal cation</name>
        <dbReference type="ChEBI" id="CHEBI:60240"/>
        <label>1</label>
    </ligand>
</feature>
<dbReference type="GO" id="GO:0046872">
    <property type="term" value="F:metal ion binding"/>
    <property type="evidence" value="ECO:0007669"/>
    <property type="project" value="UniProtKB-KW"/>
</dbReference>
<feature type="binding site" evidence="4">
    <location>
        <position position="174"/>
    </location>
    <ligand>
        <name>a divalent metal cation</name>
        <dbReference type="ChEBI" id="CHEBI:60240"/>
        <label>2</label>
    </ligand>
</feature>
<feature type="binding site" evidence="4">
    <location>
        <position position="224"/>
    </location>
    <ligand>
        <name>a divalent metal cation</name>
        <dbReference type="ChEBI" id="CHEBI:60240"/>
        <label>1</label>
    </ligand>
</feature>
<dbReference type="AlphaFoldDB" id="A0A2S7TXQ1"/>
<gene>
    <name evidence="5" type="ORF">BSZ32_02640</name>
</gene>
<name>A0A2S7TXQ1_9BACT</name>
<comment type="caution">
    <text evidence="5">The sequence shown here is derived from an EMBL/GenBank/DDBJ whole genome shotgun (WGS) entry which is preliminary data.</text>
</comment>
<accession>A0A2S7TXQ1</accession>
<feature type="binding site" evidence="4">
    <location>
        <position position="17"/>
    </location>
    <ligand>
        <name>a divalent metal cation</name>
        <dbReference type="ChEBI" id="CHEBI:60240"/>
        <label>1</label>
    </ligand>
</feature>
<feature type="binding site" evidence="4">
    <location>
        <position position="145"/>
    </location>
    <ligand>
        <name>a divalent metal cation</name>
        <dbReference type="ChEBI" id="CHEBI:60240"/>
        <label>2</label>
    </ligand>
</feature>
<evidence type="ECO:0000313" key="5">
    <source>
        <dbReference type="EMBL" id="PQJ27499.1"/>
    </source>
</evidence>
<evidence type="ECO:0008006" key="7">
    <source>
        <dbReference type="Google" id="ProtNLM"/>
    </source>
</evidence>
<dbReference type="SUPFAM" id="SSF51556">
    <property type="entry name" value="Metallo-dependent hydrolases"/>
    <property type="match status" value="1"/>
</dbReference>
<feature type="binding site" evidence="4">
    <location>
        <position position="15"/>
    </location>
    <ligand>
        <name>a divalent metal cation</name>
        <dbReference type="ChEBI" id="CHEBI:60240"/>
        <label>1</label>
    </ligand>
</feature>
<keyword evidence="2 4" id="KW-0479">Metal-binding</keyword>